<comment type="caution">
    <text evidence="3">The sequence shown here is derived from an EMBL/GenBank/DDBJ whole genome shotgun (WGS) entry which is preliminary data.</text>
</comment>
<dbReference type="PANTHER" id="PTHR35377:SF5">
    <property type="entry name" value="ANTITOXIN VAPB46"/>
    <property type="match status" value="1"/>
</dbReference>
<dbReference type="AlphaFoldDB" id="A0AAW5S9P3"/>
<dbReference type="RefSeq" id="WP_042791572.1">
    <property type="nucleotide sequence ID" value="NZ_JACKTG010000073.1"/>
</dbReference>
<comment type="similarity">
    <text evidence="1 2">Belongs to the phD/YefM antitoxin family.</text>
</comment>
<name>A0AAW5S9P3_MYCBC</name>
<accession>A0AAW5S9P3</accession>
<organism evidence="3 6">
    <name type="scientific">Mycobacterium bouchedurhonense</name>
    <dbReference type="NCBI Taxonomy" id="701041"/>
    <lineage>
        <taxon>Bacteria</taxon>
        <taxon>Bacillati</taxon>
        <taxon>Actinomycetota</taxon>
        <taxon>Actinomycetes</taxon>
        <taxon>Mycobacteriales</taxon>
        <taxon>Mycobacteriaceae</taxon>
        <taxon>Mycobacterium</taxon>
        <taxon>Mycobacterium avium complex (MAC)</taxon>
    </lineage>
</organism>
<dbReference type="Proteomes" id="UP000192293">
    <property type="component" value="Unassembled WGS sequence"/>
</dbReference>
<evidence type="ECO:0000313" key="6">
    <source>
        <dbReference type="Proteomes" id="UP001207588"/>
    </source>
</evidence>
<dbReference type="FunFam" id="3.40.1620.10:FF:000002">
    <property type="entry name" value="Antitoxin"/>
    <property type="match status" value="1"/>
</dbReference>
<protein>
    <recommendedName>
        <fullName evidence="2">Antitoxin</fullName>
    </recommendedName>
</protein>
<reference evidence="3" key="3">
    <citation type="journal article" date="2022" name="BMC Genomics">
        <title>Comparative genome analysis of mycobacteria focusing on tRNA and non-coding RNA.</title>
        <authorList>
            <person name="Behra P.R.K."/>
            <person name="Pettersson B.M.F."/>
            <person name="Ramesh M."/>
            <person name="Das S."/>
            <person name="Dasgupta S."/>
            <person name="Kirsebom L.A."/>
        </authorList>
    </citation>
    <scope>NUCLEOTIDE SEQUENCE</scope>
    <source>
        <strain evidence="3">DSM 45439</strain>
    </source>
</reference>
<dbReference type="Proteomes" id="UP001207588">
    <property type="component" value="Unassembled WGS sequence"/>
</dbReference>
<sequence length="91" mass="10172">MEVIGVRELRQHASRYLARVEAGEKLGVTNKGRLVARLVPVQTTERSREALIEAGVLIPAQRSCNLLDITPVPTRGRTRNLSDVLNEIRNE</sequence>
<reference evidence="4 5" key="1">
    <citation type="submission" date="2017-02" db="EMBL/GenBank/DDBJ databases">
        <title>The new phylogeny of genus Mycobacterium.</title>
        <authorList>
            <person name="Tortoli E."/>
            <person name="Trovato A."/>
            <person name="Cirillo D.M."/>
        </authorList>
    </citation>
    <scope>NUCLEOTIDE SEQUENCE [LARGE SCALE GENOMIC DNA]</scope>
    <source>
        <strain evidence="4 5">DSM 45439</strain>
    </source>
</reference>
<dbReference type="InterPro" id="IPR051416">
    <property type="entry name" value="phD-YefM_TA_antitoxins"/>
</dbReference>
<dbReference type="InterPro" id="IPR006442">
    <property type="entry name" value="Antitoxin_Phd/YefM"/>
</dbReference>
<evidence type="ECO:0000256" key="2">
    <source>
        <dbReference type="RuleBase" id="RU362080"/>
    </source>
</evidence>
<dbReference type="EMBL" id="JACKTG010000073">
    <property type="protein sequence ID" value="MCV6991818.1"/>
    <property type="molecule type" value="Genomic_DNA"/>
</dbReference>
<dbReference type="NCBIfam" id="TIGR01552">
    <property type="entry name" value="phd_fam"/>
    <property type="match status" value="1"/>
</dbReference>
<gene>
    <name evidence="4" type="ORF">BST19_26435</name>
    <name evidence="3" type="ORF">H7I91_21520</name>
</gene>
<dbReference type="GO" id="GO:0097351">
    <property type="term" value="F:toxin sequestering activity"/>
    <property type="evidence" value="ECO:0007669"/>
    <property type="project" value="TreeGrafter"/>
</dbReference>
<evidence type="ECO:0000313" key="3">
    <source>
        <dbReference type="EMBL" id="MCV6991818.1"/>
    </source>
</evidence>
<comment type="function">
    <text evidence="2">Antitoxin component of a type II toxin-antitoxin (TA) system.</text>
</comment>
<reference evidence="3" key="2">
    <citation type="submission" date="2020-07" db="EMBL/GenBank/DDBJ databases">
        <authorList>
            <person name="Pettersson B.M.F."/>
            <person name="Behra P.R.K."/>
            <person name="Ramesh M."/>
            <person name="Das S."/>
            <person name="Dasgupta S."/>
            <person name="Kirsebom L.A."/>
        </authorList>
    </citation>
    <scope>NUCLEOTIDE SEQUENCE</scope>
    <source>
        <strain evidence="3">DSM 45439</strain>
    </source>
</reference>
<evidence type="ECO:0000313" key="4">
    <source>
        <dbReference type="EMBL" id="ORA42067.1"/>
    </source>
</evidence>
<dbReference type="EMBL" id="MVHL01000092">
    <property type="protein sequence ID" value="ORA42067.1"/>
    <property type="molecule type" value="Genomic_DNA"/>
</dbReference>
<keyword evidence="5" id="KW-1185">Reference proteome</keyword>
<dbReference type="SUPFAM" id="SSF143120">
    <property type="entry name" value="YefM-like"/>
    <property type="match status" value="1"/>
</dbReference>
<proteinExistence type="inferred from homology"/>
<dbReference type="Gene3D" id="3.40.1620.10">
    <property type="entry name" value="YefM-like domain"/>
    <property type="match status" value="1"/>
</dbReference>
<evidence type="ECO:0000256" key="1">
    <source>
        <dbReference type="ARBA" id="ARBA00009981"/>
    </source>
</evidence>
<dbReference type="PANTHER" id="PTHR35377">
    <property type="entry name" value="ANTITOXIN VAPB49-RELATED-RELATED"/>
    <property type="match status" value="1"/>
</dbReference>
<dbReference type="InterPro" id="IPR036165">
    <property type="entry name" value="YefM-like_sf"/>
</dbReference>
<dbReference type="Pfam" id="PF02604">
    <property type="entry name" value="PhdYeFM_antitox"/>
    <property type="match status" value="1"/>
</dbReference>
<evidence type="ECO:0000313" key="5">
    <source>
        <dbReference type="Proteomes" id="UP000192293"/>
    </source>
</evidence>